<comment type="caution">
    <text evidence="1">The sequence shown here is derived from an EMBL/GenBank/DDBJ whole genome shotgun (WGS) entry which is preliminary data.</text>
</comment>
<accession>S8DM44</accession>
<name>S8DM44_9LAMI</name>
<gene>
    <name evidence="1" type="ORF">M569_10723</name>
</gene>
<protein>
    <submittedName>
        <fullName evidence="1">Uncharacterized protein</fullName>
    </submittedName>
</protein>
<proteinExistence type="predicted"/>
<keyword evidence="2" id="KW-1185">Reference proteome</keyword>
<organism evidence="1 2">
    <name type="scientific">Genlisea aurea</name>
    <dbReference type="NCBI Taxonomy" id="192259"/>
    <lineage>
        <taxon>Eukaryota</taxon>
        <taxon>Viridiplantae</taxon>
        <taxon>Streptophyta</taxon>
        <taxon>Embryophyta</taxon>
        <taxon>Tracheophyta</taxon>
        <taxon>Spermatophyta</taxon>
        <taxon>Magnoliopsida</taxon>
        <taxon>eudicotyledons</taxon>
        <taxon>Gunneridae</taxon>
        <taxon>Pentapetalae</taxon>
        <taxon>asterids</taxon>
        <taxon>lamiids</taxon>
        <taxon>Lamiales</taxon>
        <taxon>Lentibulariaceae</taxon>
        <taxon>Genlisea</taxon>
    </lineage>
</organism>
<dbReference type="AlphaFoldDB" id="S8DM44"/>
<reference evidence="1 2" key="1">
    <citation type="journal article" date="2013" name="BMC Genomics">
        <title>The miniature genome of a carnivorous plant Genlisea aurea contains a low number of genes and short non-coding sequences.</title>
        <authorList>
            <person name="Leushkin E.V."/>
            <person name="Sutormin R.A."/>
            <person name="Nabieva E.R."/>
            <person name="Penin A.A."/>
            <person name="Kondrashov A.S."/>
            <person name="Logacheva M.D."/>
        </authorList>
    </citation>
    <scope>NUCLEOTIDE SEQUENCE [LARGE SCALE GENOMIC DNA]</scope>
</reference>
<dbReference type="Proteomes" id="UP000015453">
    <property type="component" value="Unassembled WGS sequence"/>
</dbReference>
<evidence type="ECO:0000313" key="1">
    <source>
        <dbReference type="EMBL" id="EPS64058.1"/>
    </source>
</evidence>
<evidence type="ECO:0000313" key="2">
    <source>
        <dbReference type="Proteomes" id="UP000015453"/>
    </source>
</evidence>
<sequence>MDGRRHSPRLFMVVPYLRLSKVWGDLRRVGESWRGSDVNREGVALDVTVAGVFTPIPCCSAAINLLIGGSRGTREARLGTPDASGDQQYRGKLEKDIALHTDNIQLWGPNRAGYTPVVQKYFFLNTCDTK</sequence>
<dbReference type="EMBL" id="AUSU01005059">
    <property type="protein sequence ID" value="EPS64058.1"/>
    <property type="molecule type" value="Genomic_DNA"/>
</dbReference>